<sequence>MAIITVRIPEDLKKKMREIDINWSEYIRSAIEKRIEEEKRKNIAKAVLLNEKLRKKSKGEPPAEEIIRTFRESRYGDSCN</sequence>
<gene>
    <name evidence="1" type="ORF">ENN26_00955</name>
</gene>
<proteinExistence type="predicted"/>
<name>A0A7C1GNN2_9CREN</name>
<dbReference type="InterPro" id="IPR039709">
    <property type="entry name" value="VapB3-like"/>
</dbReference>
<dbReference type="PANTHER" id="PTHR42244">
    <property type="entry name" value="ANTITOXIN VAPB3-RELATED"/>
    <property type="match status" value="1"/>
</dbReference>
<organism evidence="1">
    <name type="scientific">Thermofilum adornatum</name>
    <dbReference type="NCBI Taxonomy" id="1365176"/>
    <lineage>
        <taxon>Archaea</taxon>
        <taxon>Thermoproteota</taxon>
        <taxon>Thermoprotei</taxon>
        <taxon>Thermofilales</taxon>
        <taxon>Thermofilaceae</taxon>
        <taxon>Thermofilum</taxon>
    </lineage>
</organism>
<dbReference type="PANTHER" id="PTHR42244:SF2">
    <property type="entry name" value="ANTITOXIN VAPB3-RELATED"/>
    <property type="match status" value="1"/>
</dbReference>
<reference evidence="1" key="1">
    <citation type="journal article" date="2020" name="mSystems">
        <title>Genome- and Community-Level Interaction Insights into Carbon Utilization and Element Cycling Functions of Hydrothermarchaeota in Hydrothermal Sediment.</title>
        <authorList>
            <person name="Zhou Z."/>
            <person name="Liu Y."/>
            <person name="Xu W."/>
            <person name="Pan J."/>
            <person name="Luo Z.H."/>
            <person name="Li M."/>
        </authorList>
    </citation>
    <scope>NUCLEOTIDE SEQUENCE [LARGE SCALE GENOMIC DNA]</scope>
    <source>
        <strain evidence="1">SpSt-116</strain>
    </source>
</reference>
<protein>
    <recommendedName>
        <fullName evidence="2">VapB-type antitoxin</fullName>
    </recommendedName>
</protein>
<dbReference type="AlphaFoldDB" id="A0A7C1GNN2"/>
<evidence type="ECO:0000313" key="1">
    <source>
        <dbReference type="EMBL" id="HDP14332.1"/>
    </source>
</evidence>
<comment type="caution">
    <text evidence="1">The sequence shown here is derived from an EMBL/GenBank/DDBJ whole genome shotgun (WGS) entry which is preliminary data.</text>
</comment>
<evidence type="ECO:0008006" key="2">
    <source>
        <dbReference type="Google" id="ProtNLM"/>
    </source>
</evidence>
<accession>A0A7C1GNN2</accession>
<dbReference type="EMBL" id="DSAY01000017">
    <property type="protein sequence ID" value="HDP14332.1"/>
    <property type="molecule type" value="Genomic_DNA"/>
</dbReference>